<gene>
    <name evidence="1" type="ORF">PQR01_35595</name>
</gene>
<evidence type="ECO:0000313" key="2">
    <source>
        <dbReference type="Proteomes" id="UP001629235"/>
    </source>
</evidence>
<keyword evidence="2" id="KW-1185">Reference proteome</keyword>
<protein>
    <submittedName>
        <fullName evidence="1">Uncharacterized protein</fullName>
    </submittedName>
</protein>
<comment type="caution">
    <text evidence="1">The sequence shown here is derived from an EMBL/GenBank/DDBJ whole genome shotgun (WGS) entry which is preliminary data.</text>
</comment>
<dbReference type="EMBL" id="JAQQDW010000127">
    <property type="protein sequence ID" value="MFM0108602.1"/>
    <property type="molecule type" value="Genomic_DNA"/>
</dbReference>
<dbReference type="Proteomes" id="UP001629235">
    <property type="component" value="Unassembled WGS sequence"/>
</dbReference>
<organism evidence="1 2">
    <name type="scientific">Paraburkholderia rhynchosiae</name>
    <dbReference type="NCBI Taxonomy" id="487049"/>
    <lineage>
        <taxon>Bacteria</taxon>
        <taxon>Pseudomonadati</taxon>
        <taxon>Pseudomonadota</taxon>
        <taxon>Betaproteobacteria</taxon>
        <taxon>Burkholderiales</taxon>
        <taxon>Burkholderiaceae</taxon>
        <taxon>Paraburkholderia</taxon>
    </lineage>
</organism>
<evidence type="ECO:0000313" key="1">
    <source>
        <dbReference type="EMBL" id="MFM0108602.1"/>
    </source>
</evidence>
<sequence length="69" mass="7605">MIESTAAQADNQRFELEAAYLTLSSNLALAAFNVAALRGQIAAQQAADTQQQSNIQTASRMQEFFRRNL</sequence>
<accession>A0ACC7NM98</accession>
<reference evidence="1 2" key="1">
    <citation type="journal article" date="2024" name="Chem. Sci.">
        <title>Discovery of megapolipeptins by genome mining of a Burkholderiales bacteria collection.</title>
        <authorList>
            <person name="Paulo B.S."/>
            <person name="Recchia M.J.J."/>
            <person name="Lee S."/>
            <person name="Fergusson C.H."/>
            <person name="Romanowski S.B."/>
            <person name="Hernandez A."/>
            <person name="Krull N."/>
            <person name="Liu D.Y."/>
            <person name="Cavanagh H."/>
            <person name="Bos A."/>
            <person name="Gray C.A."/>
            <person name="Murphy B.T."/>
            <person name="Linington R.G."/>
            <person name="Eustaquio A.S."/>
        </authorList>
    </citation>
    <scope>NUCLEOTIDE SEQUENCE [LARGE SCALE GENOMIC DNA]</scope>
    <source>
        <strain evidence="1 2">RL18-126-BIB-B</strain>
    </source>
</reference>
<proteinExistence type="predicted"/>
<name>A0ACC7NM98_9BURK</name>